<dbReference type="Gene3D" id="3.90.25.10">
    <property type="entry name" value="UDP-galactose 4-epimerase, domain 1"/>
    <property type="match status" value="1"/>
</dbReference>
<dbReference type="InterPro" id="IPR036291">
    <property type="entry name" value="NAD(P)-bd_dom_sf"/>
</dbReference>
<name>A0A939T2C5_9ACTN</name>
<proteinExistence type="predicted"/>
<feature type="domain" description="NAD(P)-binding" evidence="1">
    <location>
        <begin position="18"/>
        <end position="169"/>
    </location>
</feature>
<dbReference type="PANTHER" id="PTHR43162:SF1">
    <property type="entry name" value="PRESTALK A DIFFERENTIATION PROTEIN A"/>
    <property type="match status" value="1"/>
</dbReference>
<organism evidence="2 3">
    <name type="scientific">Actinomadura barringtoniae</name>
    <dbReference type="NCBI Taxonomy" id="1427535"/>
    <lineage>
        <taxon>Bacteria</taxon>
        <taxon>Bacillati</taxon>
        <taxon>Actinomycetota</taxon>
        <taxon>Actinomycetes</taxon>
        <taxon>Streptosporangiales</taxon>
        <taxon>Thermomonosporaceae</taxon>
        <taxon>Actinomadura</taxon>
    </lineage>
</organism>
<dbReference type="Proteomes" id="UP000669179">
    <property type="component" value="Unassembled WGS sequence"/>
</dbReference>
<accession>A0A939T2C5</accession>
<dbReference type="Pfam" id="PF13460">
    <property type="entry name" value="NAD_binding_10"/>
    <property type="match status" value="1"/>
</dbReference>
<comment type="caution">
    <text evidence="2">The sequence shown here is derived from an EMBL/GenBank/DDBJ whole genome shotgun (WGS) entry which is preliminary data.</text>
</comment>
<reference evidence="2" key="1">
    <citation type="submission" date="2021-03" db="EMBL/GenBank/DDBJ databases">
        <authorList>
            <person name="Kanchanasin P."/>
            <person name="Saeng-In P."/>
            <person name="Phongsopitanun W."/>
            <person name="Yuki M."/>
            <person name="Kudo T."/>
            <person name="Ohkuma M."/>
            <person name="Tanasupawat S."/>
        </authorList>
    </citation>
    <scope>NUCLEOTIDE SEQUENCE</scope>
    <source>
        <strain evidence="2">GKU 128</strain>
    </source>
</reference>
<keyword evidence="3" id="KW-1185">Reference proteome</keyword>
<gene>
    <name evidence="2" type="ORF">J4573_20055</name>
</gene>
<protein>
    <submittedName>
        <fullName evidence="2">NAD(P)H-binding protein</fullName>
    </submittedName>
</protein>
<dbReference type="InterPro" id="IPR016040">
    <property type="entry name" value="NAD(P)-bd_dom"/>
</dbReference>
<dbReference type="PANTHER" id="PTHR43162">
    <property type="match status" value="1"/>
</dbReference>
<dbReference type="Gene3D" id="3.40.50.720">
    <property type="entry name" value="NAD(P)-binding Rossmann-like Domain"/>
    <property type="match status" value="1"/>
</dbReference>
<evidence type="ECO:0000259" key="1">
    <source>
        <dbReference type="Pfam" id="PF13460"/>
    </source>
</evidence>
<dbReference type="SUPFAM" id="SSF51735">
    <property type="entry name" value="NAD(P)-binding Rossmann-fold domains"/>
    <property type="match status" value="1"/>
</dbReference>
<sequence>MTDAPILVLGARGKTGRRVADRLSDLGRPVLAASRTTGFDLAGPATWDAVLEGVDAVYLVPMNEYVDQSVISGFARRAVELGARRLVLLSARGTGGEPSPFQTAGENAVRASGADWTILRPSWFAQNFSEDFLLDPIRSGVLALPAGDGREAFIDAGDIADVAVAALTQDGHAGQVYELSGPEALTFAETAAIISEASGKEIGYASLEPSEFATALTGQGLPAELVEVMGELFANIRDDAGAHLSDGVRRVLGREPRPFADYAKEAAASGVWS</sequence>
<evidence type="ECO:0000313" key="3">
    <source>
        <dbReference type="Proteomes" id="UP000669179"/>
    </source>
</evidence>
<dbReference type="EMBL" id="JAGEOJ010000008">
    <property type="protein sequence ID" value="MBO2449406.1"/>
    <property type="molecule type" value="Genomic_DNA"/>
</dbReference>
<dbReference type="RefSeq" id="WP_208257301.1">
    <property type="nucleotide sequence ID" value="NZ_JAGEOJ010000008.1"/>
</dbReference>
<evidence type="ECO:0000313" key="2">
    <source>
        <dbReference type="EMBL" id="MBO2449406.1"/>
    </source>
</evidence>
<dbReference type="InterPro" id="IPR051604">
    <property type="entry name" value="Ergot_Alk_Oxidoreductase"/>
</dbReference>
<dbReference type="AlphaFoldDB" id="A0A939T2C5"/>